<proteinExistence type="predicted"/>
<keyword evidence="3" id="KW-1185">Reference proteome</keyword>
<feature type="transmembrane region" description="Helical" evidence="1">
    <location>
        <begin position="87"/>
        <end position="113"/>
    </location>
</feature>
<accession>A0A9P5NUQ0</accession>
<keyword evidence="1" id="KW-0812">Transmembrane</keyword>
<dbReference type="Proteomes" id="UP000724874">
    <property type="component" value="Unassembled WGS sequence"/>
</dbReference>
<feature type="transmembrane region" description="Helical" evidence="1">
    <location>
        <begin position="119"/>
        <end position="140"/>
    </location>
</feature>
<gene>
    <name evidence="2" type="ORF">CPB84DRAFT_614109</name>
</gene>
<organism evidence="2 3">
    <name type="scientific">Gymnopilus junonius</name>
    <name type="common">Spectacular rustgill mushroom</name>
    <name type="synonym">Gymnopilus spectabilis subsp. junonius</name>
    <dbReference type="NCBI Taxonomy" id="109634"/>
    <lineage>
        <taxon>Eukaryota</taxon>
        <taxon>Fungi</taxon>
        <taxon>Dikarya</taxon>
        <taxon>Basidiomycota</taxon>
        <taxon>Agaricomycotina</taxon>
        <taxon>Agaricomycetes</taxon>
        <taxon>Agaricomycetidae</taxon>
        <taxon>Agaricales</taxon>
        <taxon>Agaricineae</taxon>
        <taxon>Hymenogastraceae</taxon>
        <taxon>Gymnopilus</taxon>
    </lineage>
</organism>
<evidence type="ECO:0000256" key="1">
    <source>
        <dbReference type="SAM" id="Phobius"/>
    </source>
</evidence>
<keyword evidence="1" id="KW-0472">Membrane</keyword>
<sequence length="234" mass="26989">MLLFSRRFVDIHCLNLVEISIYGSAAKASHQSNPRSSGQYPIPLSLFHFLLLSTDPGFMLFRFPIFRFIYLFTILDVGPVMSMIHLFFTLFAILLLITYHAFIIISRLIFFLLSNPTALTFLASLIYLLFPTMRLVLPVLRRLYITYRSAFLISFRILKFFHRIILALATYCFFIARQRLVMDCLILGLKGAFLVYSQRFAISSPAPSLIAARRILSHSLANFVRQPQQICLTS</sequence>
<feature type="transmembrane region" description="Helical" evidence="1">
    <location>
        <begin position="160"/>
        <end position="176"/>
    </location>
</feature>
<reference evidence="2" key="1">
    <citation type="submission" date="2020-11" db="EMBL/GenBank/DDBJ databases">
        <authorList>
            <consortium name="DOE Joint Genome Institute"/>
            <person name="Ahrendt S."/>
            <person name="Riley R."/>
            <person name="Andreopoulos W."/>
            <person name="LaButti K."/>
            <person name="Pangilinan J."/>
            <person name="Ruiz-duenas F.J."/>
            <person name="Barrasa J.M."/>
            <person name="Sanchez-Garcia M."/>
            <person name="Camarero S."/>
            <person name="Miyauchi S."/>
            <person name="Serrano A."/>
            <person name="Linde D."/>
            <person name="Babiker R."/>
            <person name="Drula E."/>
            <person name="Ayuso-Fernandez I."/>
            <person name="Pacheco R."/>
            <person name="Padilla G."/>
            <person name="Ferreira P."/>
            <person name="Barriuso J."/>
            <person name="Kellner H."/>
            <person name="Castanera R."/>
            <person name="Alfaro M."/>
            <person name="Ramirez L."/>
            <person name="Pisabarro A.G."/>
            <person name="Kuo A."/>
            <person name="Tritt A."/>
            <person name="Lipzen A."/>
            <person name="He G."/>
            <person name="Yan M."/>
            <person name="Ng V."/>
            <person name="Cullen D."/>
            <person name="Martin F."/>
            <person name="Rosso M.-N."/>
            <person name="Henrissat B."/>
            <person name="Hibbett D."/>
            <person name="Martinez A.T."/>
            <person name="Grigoriev I.V."/>
        </authorList>
    </citation>
    <scope>NUCLEOTIDE SEQUENCE</scope>
    <source>
        <strain evidence="2">AH 44721</strain>
    </source>
</reference>
<evidence type="ECO:0000313" key="2">
    <source>
        <dbReference type="EMBL" id="KAF8905237.1"/>
    </source>
</evidence>
<evidence type="ECO:0000313" key="3">
    <source>
        <dbReference type="Proteomes" id="UP000724874"/>
    </source>
</evidence>
<dbReference type="AlphaFoldDB" id="A0A9P5NUQ0"/>
<protein>
    <submittedName>
        <fullName evidence="2">Uncharacterized protein</fullName>
    </submittedName>
</protein>
<dbReference type="EMBL" id="JADNYJ010000023">
    <property type="protein sequence ID" value="KAF8905237.1"/>
    <property type="molecule type" value="Genomic_DNA"/>
</dbReference>
<name>A0A9P5NUQ0_GYMJU</name>
<keyword evidence="1" id="KW-1133">Transmembrane helix</keyword>
<comment type="caution">
    <text evidence="2">The sequence shown here is derived from an EMBL/GenBank/DDBJ whole genome shotgun (WGS) entry which is preliminary data.</text>
</comment>